<dbReference type="GO" id="GO:0003723">
    <property type="term" value="F:RNA binding"/>
    <property type="evidence" value="ECO:0007669"/>
    <property type="project" value="InterPro"/>
</dbReference>
<comment type="caution">
    <text evidence="2">The sequence shown here is derived from an EMBL/GenBank/DDBJ whole genome shotgun (WGS) entry which is preliminary data.</text>
</comment>
<proteinExistence type="predicted"/>
<dbReference type="PANTHER" id="PTHR44102:SF5">
    <property type="entry name" value="PROTEIN NPG1"/>
    <property type="match status" value="1"/>
</dbReference>
<dbReference type="EMBL" id="BSYO01000003">
    <property type="protein sequence ID" value="GMH01485.1"/>
    <property type="molecule type" value="Genomic_DNA"/>
</dbReference>
<gene>
    <name evidence="2" type="ORF">Nepgr_003324</name>
</gene>
<dbReference type="Proteomes" id="UP001279734">
    <property type="component" value="Unassembled WGS sequence"/>
</dbReference>
<dbReference type="PANTHER" id="PTHR44102">
    <property type="entry name" value="PROTEIN NPG1"/>
    <property type="match status" value="1"/>
</dbReference>
<dbReference type="AlphaFoldDB" id="A0AAD3XDM8"/>
<dbReference type="Pfam" id="PF04146">
    <property type="entry name" value="YTH"/>
    <property type="match status" value="1"/>
</dbReference>
<sequence>MKCGEGDSILLATTNSKTPIHKTVGVCVNRKSELCIINLAIILFIYVKPALLPCWFSLSKLASGVDNVWFGYVRKDELTVVVKSSQDGWKEARALREWLEYQRGNVEGALCVFDSIDLHVAILRLQSSFTEKPSRKAHSLPDSLHGIFKRADGLVLEAIYLKTKSLQKLRRLTEAASECKSVLDAMESMFQHSILDLQVGTKLQKIVSQAIELIPELWKQAESHHEAISAYCLLCEDSEKVCSVVAVQWCGGCVTFLIWKSIGEVASVGTDLSSVAPGNDKDRIGMKWDIGQRKSKHLVVRKLHNIHLSIEEGIWDTQVMNGPILEEVFDKSDRVILVFSVNMSGLFQGYAQMMSSVGCRRDNVWSQGTGGNSEFGVGLAWVLIRICDGTNALFHISSFGLEYVTVGWTGWD</sequence>
<organism evidence="2 3">
    <name type="scientific">Nepenthes gracilis</name>
    <name type="common">Slender pitcher plant</name>
    <dbReference type="NCBI Taxonomy" id="150966"/>
    <lineage>
        <taxon>Eukaryota</taxon>
        <taxon>Viridiplantae</taxon>
        <taxon>Streptophyta</taxon>
        <taxon>Embryophyta</taxon>
        <taxon>Tracheophyta</taxon>
        <taxon>Spermatophyta</taxon>
        <taxon>Magnoliopsida</taxon>
        <taxon>eudicotyledons</taxon>
        <taxon>Gunneridae</taxon>
        <taxon>Pentapetalae</taxon>
        <taxon>Caryophyllales</taxon>
        <taxon>Nepenthaceae</taxon>
        <taxon>Nepenthes</taxon>
    </lineage>
</organism>
<name>A0AAD3XDM8_NEPGR</name>
<evidence type="ECO:0000313" key="2">
    <source>
        <dbReference type="EMBL" id="GMH01485.1"/>
    </source>
</evidence>
<dbReference type="Gene3D" id="3.10.590.10">
    <property type="entry name" value="ph1033 like domains"/>
    <property type="match status" value="1"/>
</dbReference>
<accession>A0AAD3XDM8</accession>
<dbReference type="InterPro" id="IPR007275">
    <property type="entry name" value="YTH_domain"/>
</dbReference>
<evidence type="ECO:0000313" key="3">
    <source>
        <dbReference type="Proteomes" id="UP001279734"/>
    </source>
</evidence>
<feature type="domain" description="YTH" evidence="1">
    <location>
        <begin position="293"/>
        <end position="412"/>
    </location>
</feature>
<protein>
    <recommendedName>
        <fullName evidence="1">YTH domain-containing protein</fullName>
    </recommendedName>
</protein>
<dbReference type="PROSITE" id="PS50882">
    <property type="entry name" value="YTH"/>
    <property type="match status" value="1"/>
</dbReference>
<evidence type="ECO:0000259" key="1">
    <source>
        <dbReference type="PROSITE" id="PS50882"/>
    </source>
</evidence>
<dbReference type="CDD" id="cd21134">
    <property type="entry name" value="YTH"/>
    <property type="match status" value="1"/>
</dbReference>
<dbReference type="InterPro" id="IPR043376">
    <property type="entry name" value="NPG1-like"/>
</dbReference>
<reference evidence="2" key="1">
    <citation type="submission" date="2023-05" db="EMBL/GenBank/DDBJ databases">
        <title>Nepenthes gracilis genome sequencing.</title>
        <authorList>
            <person name="Fukushima K."/>
        </authorList>
    </citation>
    <scope>NUCLEOTIDE SEQUENCE</scope>
    <source>
        <strain evidence="2">SING2019-196</strain>
    </source>
</reference>
<keyword evidence="3" id="KW-1185">Reference proteome</keyword>